<gene>
    <name evidence="1" type="ORF">ELS11_00030</name>
    <name evidence="2" type="ORF">EXB30_06245</name>
</gene>
<protein>
    <recommendedName>
        <fullName evidence="3">Lipoprotein</fullName>
    </recommendedName>
</protein>
<dbReference type="EMBL" id="AAHUQT010000001">
    <property type="protein sequence ID" value="ECA5320422.1"/>
    <property type="molecule type" value="Genomic_DNA"/>
</dbReference>
<comment type="caution">
    <text evidence="2">The sequence shown here is derived from an EMBL/GenBank/DDBJ whole genome shotgun (WGS) entry which is preliminary data.</text>
</comment>
<evidence type="ECO:0000313" key="2">
    <source>
        <dbReference type="EMBL" id="ECF0117598.1"/>
    </source>
</evidence>
<reference evidence="2" key="1">
    <citation type="submission" date="2019-02" db="EMBL/GenBank/DDBJ databases">
        <authorList>
            <person name="Ashton P.M."/>
            <person name="Dallman T."/>
            <person name="Nair S."/>
            <person name="De Pinna E."/>
            <person name="Peters T."/>
            <person name="Grant K."/>
        </authorList>
    </citation>
    <scope>NUCLEOTIDE SEQUENCE</scope>
    <source>
        <strain evidence="2">399770</strain>
        <strain evidence="1">582928</strain>
    </source>
</reference>
<sequence length="156" mass="17456">MNKLLIILLACVFLSGCDKKSDDVLLTEAKLSVKRTLAKDYKQGECRRWQSMSSNKVAPKERMIAVCDSNFNINNGVTFSEMKVYRQKRGSAVCGVVSGKTDISKIGAKFVYVDSNESPFIKMSKYPVQLSGSETSRKIVEQLVGVFNDSYESWCN</sequence>
<proteinExistence type="predicted"/>
<evidence type="ECO:0000313" key="1">
    <source>
        <dbReference type="EMBL" id="ECA5320422.1"/>
    </source>
</evidence>
<accession>A0A5H7XM41</accession>
<dbReference type="PROSITE" id="PS51257">
    <property type="entry name" value="PROKAR_LIPOPROTEIN"/>
    <property type="match status" value="1"/>
</dbReference>
<dbReference type="EMBL" id="AAIJRS010000009">
    <property type="protein sequence ID" value="ECF0117598.1"/>
    <property type="molecule type" value="Genomic_DNA"/>
</dbReference>
<evidence type="ECO:0008006" key="3">
    <source>
        <dbReference type="Google" id="ProtNLM"/>
    </source>
</evidence>
<name>A0A5H7XM41_SALVI</name>
<dbReference type="AlphaFoldDB" id="A0A5H7XM41"/>
<organism evidence="2">
    <name type="scientific">Salmonella virchow</name>
    <dbReference type="NCBI Taxonomy" id="48409"/>
    <lineage>
        <taxon>Bacteria</taxon>
        <taxon>Pseudomonadati</taxon>
        <taxon>Pseudomonadota</taxon>
        <taxon>Gammaproteobacteria</taxon>
        <taxon>Enterobacterales</taxon>
        <taxon>Enterobacteriaceae</taxon>
        <taxon>Salmonella</taxon>
    </lineage>
</organism>